<sequence length="68" mass="8001">MKYTVKLVLDLSEIKRYPELRKALYKEKKPIKVAAVRNSKILGAKEIDIKEIRKNTNRCSYSFTIEKV</sequence>
<dbReference type="Proteomes" id="UP000070560">
    <property type="component" value="Chromosome"/>
</dbReference>
<proteinExistence type="predicted"/>
<dbReference type="RefSeq" id="WP_066064220.1">
    <property type="nucleotide sequence ID" value="NZ_CP013015.1"/>
</dbReference>
<reference evidence="2" key="2">
    <citation type="journal article" date="2020" name="mSystems">
        <title>Genome- and Community-Level Interaction Insights into Carbon Utilization and Element Cycling Functions of Hydrothermarchaeota in Hydrothermal Sediment.</title>
        <authorList>
            <person name="Zhou Z."/>
            <person name="Liu Y."/>
            <person name="Xu W."/>
            <person name="Pan J."/>
            <person name="Luo Z.H."/>
            <person name="Li M."/>
        </authorList>
    </citation>
    <scope>NUCLEOTIDE SEQUENCE [LARGE SCALE GENOMIC DNA]</scope>
    <source>
        <strain evidence="2">HyVt-389</strain>
    </source>
</reference>
<dbReference type="EMBL" id="DRIH01000136">
    <property type="protein sequence ID" value="HEC67964.1"/>
    <property type="molecule type" value="Genomic_DNA"/>
</dbReference>
<gene>
    <name evidence="2" type="ORF">ENI35_04025</name>
    <name evidence="1" type="ORF">HS1_001798</name>
</gene>
<keyword evidence="3" id="KW-1185">Reference proteome</keyword>
<evidence type="ECO:0000313" key="3">
    <source>
        <dbReference type="Proteomes" id="UP000070560"/>
    </source>
</evidence>
<accession>A0A7C1VMQ3</accession>
<dbReference type="EMBL" id="CP013015">
    <property type="protein sequence ID" value="AMM41592.1"/>
    <property type="molecule type" value="Genomic_DNA"/>
</dbReference>
<evidence type="ECO:0000313" key="2">
    <source>
        <dbReference type="EMBL" id="HEC67964.1"/>
    </source>
</evidence>
<dbReference type="KEGG" id="daw:HS1_001798"/>
<reference evidence="1 3" key="1">
    <citation type="submission" date="2015-10" db="EMBL/GenBank/DDBJ databases">
        <title>Candidatus Desulfofervidus auxilii, a hydrogenotrophic sulfate-reducing bacterium involved in the thermophilic anaerobic oxidation of methane.</title>
        <authorList>
            <person name="Krukenberg V."/>
            <person name="Richter M."/>
            <person name="Wegener G."/>
        </authorList>
    </citation>
    <scope>NUCLEOTIDE SEQUENCE [LARGE SCALE GENOMIC DNA]</scope>
    <source>
        <strain evidence="1 3">HS1</strain>
    </source>
</reference>
<organism evidence="2">
    <name type="scientific">Desulfofervidus auxilii</name>
    <dbReference type="NCBI Taxonomy" id="1621989"/>
    <lineage>
        <taxon>Bacteria</taxon>
        <taxon>Pseudomonadati</taxon>
        <taxon>Thermodesulfobacteriota</taxon>
        <taxon>Candidatus Desulfofervidia</taxon>
        <taxon>Candidatus Desulfofervidales</taxon>
        <taxon>Candidatus Desulfofervidaceae</taxon>
        <taxon>Candidatus Desulfofervidus</taxon>
    </lineage>
</organism>
<dbReference type="Proteomes" id="UP000885738">
    <property type="component" value="Unassembled WGS sequence"/>
</dbReference>
<dbReference type="AlphaFoldDB" id="A0A7C1VMQ3"/>
<protein>
    <submittedName>
        <fullName evidence="2">Uncharacterized protein</fullName>
    </submittedName>
</protein>
<name>A0A7C1VMQ3_DESA2</name>
<evidence type="ECO:0000313" key="1">
    <source>
        <dbReference type="EMBL" id="AMM41592.1"/>
    </source>
</evidence>